<dbReference type="InterPro" id="IPR025999">
    <property type="entry name" value="MCRS_N"/>
</dbReference>
<dbReference type="Proteomes" id="UP000242913">
    <property type="component" value="Unassembled WGS sequence"/>
</dbReference>
<reference evidence="3 4" key="1">
    <citation type="submission" date="2015-12" db="EMBL/GenBank/DDBJ databases">
        <title>Draft genome of the nematode, Onchocerca flexuosa.</title>
        <authorList>
            <person name="Mitreva M."/>
        </authorList>
    </citation>
    <scope>NUCLEOTIDE SEQUENCE [LARGE SCALE GENOMIC DNA]</scope>
    <source>
        <strain evidence="3">Red Deer</strain>
    </source>
</reference>
<dbReference type="InterPro" id="IPR008984">
    <property type="entry name" value="SMAD_FHA_dom_sf"/>
</dbReference>
<feature type="signal peptide" evidence="1">
    <location>
        <begin position="1"/>
        <end position="21"/>
    </location>
</feature>
<feature type="domain" description="FHA" evidence="2">
    <location>
        <begin position="210"/>
        <end position="266"/>
    </location>
</feature>
<organism evidence="3 4">
    <name type="scientific">Onchocerca flexuosa</name>
    <dbReference type="NCBI Taxonomy" id="387005"/>
    <lineage>
        <taxon>Eukaryota</taxon>
        <taxon>Metazoa</taxon>
        <taxon>Ecdysozoa</taxon>
        <taxon>Nematoda</taxon>
        <taxon>Chromadorea</taxon>
        <taxon>Rhabditida</taxon>
        <taxon>Spirurina</taxon>
        <taxon>Spiruromorpha</taxon>
        <taxon>Filarioidea</taxon>
        <taxon>Onchocercidae</taxon>
        <taxon>Onchocerca</taxon>
    </lineage>
</organism>
<protein>
    <recommendedName>
        <fullName evidence="2">FHA domain-containing protein</fullName>
    </recommendedName>
</protein>
<name>A0A238C595_9BILA</name>
<dbReference type="AlphaFoldDB" id="A0A238C595"/>
<dbReference type="GO" id="GO:0002151">
    <property type="term" value="F:G-quadruplex RNA binding"/>
    <property type="evidence" value="ECO:0007669"/>
    <property type="project" value="InterPro"/>
</dbReference>
<dbReference type="OrthoDB" id="10262769at2759"/>
<feature type="chain" id="PRO_5012714754" description="FHA domain-containing protein" evidence="1">
    <location>
        <begin position="22"/>
        <end position="336"/>
    </location>
</feature>
<dbReference type="PANTHER" id="PTHR13233:SF0">
    <property type="entry name" value="MICROSPHERULE PROTEIN 1"/>
    <property type="match status" value="1"/>
</dbReference>
<evidence type="ECO:0000259" key="2">
    <source>
        <dbReference type="PROSITE" id="PS50006"/>
    </source>
</evidence>
<dbReference type="GO" id="GO:0044545">
    <property type="term" value="C:NSL complex"/>
    <property type="evidence" value="ECO:0007669"/>
    <property type="project" value="TreeGrafter"/>
</dbReference>
<dbReference type="PANTHER" id="PTHR13233">
    <property type="entry name" value="MICROSPHERULE PROTEIN 1"/>
    <property type="match status" value="1"/>
</dbReference>
<evidence type="ECO:0000256" key="1">
    <source>
        <dbReference type="SAM" id="SignalP"/>
    </source>
</evidence>
<evidence type="ECO:0000313" key="3">
    <source>
        <dbReference type="EMBL" id="OZC12633.1"/>
    </source>
</evidence>
<dbReference type="SUPFAM" id="SSF49879">
    <property type="entry name" value="SMAD/FHA domain"/>
    <property type="match status" value="1"/>
</dbReference>
<dbReference type="InterPro" id="IPR000253">
    <property type="entry name" value="FHA_dom"/>
</dbReference>
<dbReference type="GO" id="GO:0031011">
    <property type="term" value="C:Ino80 complex"/>
    <property type="evidence" value="ECO:0007669"/>
    <property type="project" value="InterPro"/>
</dbReference>
<keyword evidence="4" id="KW-1185">Reference proteome</keyword>
<accession>A0A238C595</accession>
<sequence length="336" mass="37603">MSLFFLNIDLTFFTSLPVVLLHSTTFPGDYKNFSIFVGYVFNKCLNKDLCFQAVSNIAKRRIADLSVETVSAVQSRTVFTIEEEELLSAIPSTTSGSDLAVFDQILGRNKEVFHHARTASILQQHWLEMKNWDLLQDQRKASNRVLDFAEIEQSLEWNGGWDRHISFEEMRLCKAAVLAERAWLEWEKVHVEAVSGISDDSQMGEGVWGVLKGRVVDINLALEGPVATISRKQAILRITQNEQAKTVEVFLSNVGKSPIYVDGKTLLSGDKTRLFNNGLIEIAQIRLQLFIAVASTNNGENSGNSNNQQTGIKPAPIEQQPFKTLSSIVLSQPPEF</sequence>
<proteinExistence type="predicted"/>
<dbReference type="Pfam" id="PF13325">
    <property type="entry name" value="MCRS_N"/>
    <property type="match status" value="1"/>
</dbReference>
<gene>
    <name evidence="3" type="ORF">X798_00264</name>
</gene>
<dbReference type="PROSITE" id="PS50006">
    <property type="entry name" value="FHA_DOMAIN"/>
    <property type="match status" value="1"/>
</dbReference>
<dbReference type="EMBL" id="KZ269977">
    <property type="protein sequence ID" value="OZC12633.1"/>
    <property type="molecule type" value="Genomic_DNA"/>
</dbReference>
<evidence type="ECO:0000313" key="4">
    <source>
        <dbReference type="Proteomes" id="UP000242913"/>
    </source>
</evidence>
<dbReference type="Pfam" id="PF00498">
    <property type="entry name" value="FHA"/>
    <property type="match status" value="1"/>
</dbReference>
<dbReference type="GO" id="GO:0071339">
    <property type="term" value="C:MLL1 complex"/>
    <property type="evidence" value="ECO:0007669"/>
    <property type="project" value="InterPro"/>
</dbReference>
<dbReference type="GO" id="GO:0045944">
    <property type="term" value="P:positive regulation of transcription by RNA polymerase II"/>
    <property type="evidence" value="ECO:0007669"/>
    <property type="project" value="TreeGrafter"/>
</dbReference>
<keyword evidence="1" id="KW-0732">Signal</keyword>
<dbReference type="InterPro" id="IPR037912">
    <property type="entry name" value="MCRS1"/>
</dbReference>